<evidence type="ECO:0000256" key="4">
    <source>
        <dbReference type="PROSITE-ProRule" id="PRU00236"/>
    </source>
</evidence>
<dbReference type="Pfam" id="PF02146">
    <property type="entry name" value="SIR2"/>
    <property type="match status" value="2"/>
</dbReference>
<feature type="region of interest" description="Disordered" evidence="5">
    <location>
        <begin position="538"/>
        <end position="577"/>
    </location>
</feature>
<feature type="binding site" evidence="4">
    <location>
        <position position="176"/>
    </location>
    <ligand>
        <name>Zn(2+)</name>
        <dbReference type="ChEBI" id="CHEBI:29105"/>
    </ligand>
</feature>
<dbReference type="GO" id="GO:0070403">
    <property type="term" value="F:NAD+ binding"/>
    <property type="evidence" value="ECO:0007669"/>
    <property type="project" value="InterPro"/>
</dbReference>
<dbReference type="PANTHER" id="PTHR11085">
    <property type="entry name" value="NAD-DEPENDENT PROTEIN DEACYLASE SIRTUIN-5, MITOCHONDRIAL-RELATED"/>
    <property type="match status" value="1"/>
</dbReference>
<dbReference type="EMBL" id="JAVHNQ010000005">
    <property type="protein sequence ID" value="KAK6346634.1"/>
    <property type="molecule type" value="Genomic_DNA"/>
</dbReference>
<comment type="caution">
    <text evidence="7">The sequence shown here is derived from an EMBL/GenBank/DDBJ whole genome shotgun (WGS) entry which is preliminary data.</text>
</comment>
<evidence type="ECO:0000313" key="8">
    <source>
        <dbReference type="Proteomes" id="UP001375240"/>
    </source>
</evidence>
<dbReference type="Proteomes" id="UP001375240">
    <property type="component" value="Unassembled WGS sequence"/>
</dbReference>
<feature type="region of interest" description="Disordered" evidence="5">
    <location>
        <begin position="350"/>
        <end position="434"/>
    </location>
</feature>
<dbReference type="SUPFAM" id="SSF52467">
    <property type="entry name" value="DHS-like NAD/FAD-binding domain"/>
    <property type="match status" value="1"/>
</dbReference>
<dbReference type="InterPro" id="IPR050134">
    <property type="entry name" value="NAD-dep_sirtuin_deacylases"/>
</dbReference>
<comment type="similarity">
    <text evidence="1">Belongs to the sirtuin family. Class I subfamily.</text>
</comment>
<accession>A0AAV9UTF9</accession>
<sequence length="810" mass="89164">MPTQTIGPQHARELQEIADAICRSGQILMVTGAGISTNSGIPDFRSSNGLYNLVKKRYPDQSTLLKGRDLFDAISFTNPVTTSILYSFLAELRQTIKSIQDSTPTHKFIKTLSETGRLLRCYTQNIDGLEALDGLCMDISRGAGKRGKGKDKVGREVGCEVVQLHGDLEMLRCTQCAKLHDYDHERVETLLGGEAPGCPDCSKKADDRLAAGKRSINVGTLRPNIVLYDELHPLGEAIGQLTHYDATKMTPDLLLIFGTSLKVIGLKRIVKAFAAKVKSRGGKVVYINVTAAPDSVWGDIIDYHVQMDCDAWIRDLKLRRKEIWLHQSLLDKEWKRTKLVSSLKRCKTTAGYESDKENSGKLKGQPLIRRKSLSALPSKKKSGELPGKQLPTPSNTPRKTKPKSLPGTPAGSTSKRPYAAAFPPSTSPLSSLTATPSLSLFNTPSKRARIATPLPPMNATTPTHLYRPSPAAYSWITSSRASSTRSGNSTPTRRKFLDVNTPKRPIPDSPTLTAKSTPTRSDGRHFFLDHAVIPLIQETSVSRNRSRDPSTPSRSRMTPSATNRISTSVNRGAKHHDVPINDTYIECTLSPCPTRERRRPSRKLEYDGDSGLASVMLTPPDSQITSDQDHGQQEHALFDGDEDLSLVKYRPRSRNSPKKRIYDERLDSDISQASEQLEREAEMASSACGVADDGSIDDVDLVPCSYSSFLSGPTTNVINTTIRVRDISRAAIISTNASNADADKVPASDTCTPTEKVNKTSSSAITERRLTRGLQREEEIRKILNKPGTVTRREAERRRSLKSVVRGLAD</sequence>
<dbReference type="AlphaFoldDB" id="A0AAV9UTF9"/>
<keyword evidence="8" id="KW-1185">Reference proteome</keyword>
<keyword evidence="3" id="KW-0520">NAD</keyword>
<feature type="region of interest" description="Disordered" evidence="5">
    <location>
        <begin position="789"/>
        <end position="810"/>
    </location>
</feature>
<organism evidence="7 8">
    <name type="scientific">Orbilia brochopaga</name>
    <dbReference type="NCBI Taxonomy" id="3140254"/>
    <lineage>
        <taxon>Eukaryota</taxon>
        <taxon>Fungi</taxon>
        <taxon>Dikarya</taxon>
        <taxon>Ascomycota</taxon>
        <taxon>Pezizomycotina</taxon>
        <taxon>Orbiliomycetes</taxon>
        <taxon>Orbiliales</taxon>
        <taxon>Orbiliaceae</taxon>
        <taxon>Orbilia</taxon>
    </lineage>
</organism>
<dbReference type="InterPro" id="IPR003000">
    <property type="entry name" value="Sirtuin"/>
</dbReference>
<feature type="compositionally biased region" description="Low complexity" evidence="5">
    <location>
        <begin position="479"/>
        <end position="490"/>
    </location>
</feature>
<gene>
    <name evidence="7" type="ORF">TWF696_006754</name>
</gene>
<feature type="region of interest" description="Disordered" evidence="5">
    <location>
        <begin position="479"/>
        <end position="522"/>
    </location>
</feature>
<feature type="binding site" evidence="4">
    <location>
        <position position="173"/>
    </location>
    <ligand>
        <name>Zn(2+)</name>
        <dbReference type="ChEBI" id="CHEBI:29105"/>
    </ligand>
</feature>
<feature type="compositionally biased region" description="Polar residues" evidence="5">
    <location>
        <begin position="749"/>
        <end position="765"/>
    </location>
</feature>
<feature type="compositionally biased region" description="Low complexity" evidence="5">
    <location>
        <begin position="419"/>
        <end position="434"/>
    </location>
</feature>
<feature type="domain" description="Deacetylase sirtuin-type" evidence="6">
    <location>
        <begin position="7"/>
        <end position="333"/>
    </location>
</feature>
<dbReference type="GO" id="GO:0046872">
    <property type="term" value="F:metal ion binding"/>
    <property type="evidence" value="ECO:0007669"/>
    <property type="project" value="UniProtKB-KW"/>
</dbReference>
<dbReference type="Gene3D" id="3.40.50.1220">
    <property type="entry name" value="TPP-binding domain"/>
    <property type="match status" value="1"/>
</dbReference>
<feature type="region of interest" description="Disordered" evidence="5">
    <location>
        <begin position="591"/>
        <end position="612"/>
    </location>
</feature>
<evidence type="ECO:0000256" key="3">
    <source>
        <dbReference type="ARBA" id="ARBA00023027"/>
    </source>
</evidence>
<evidence type="ECO:0000256" key="1">
    <source>
        <dbReference type="ARBA" id="ARBA00006924"/>
    </source>
</evidence>
<feature type="compositionally biased region" description="Polar residues" evidence="5">
    <location>
        <begin position="510"/>
        <end position="520"/>
    </location>
</feature>
<proteinExistence type="inferred from homology"/>
<protein>
    <recommendedName>
        <fullName evidence="6">Deacetylase sirtuin-type domain-containing protein</fullName>
    </recommendedName>
</protein>
<dbReference type="InterPro" id="IPR026590">
    <property type="entry name" value="Ssirtuin_cat_dom"/>
</dbReference>
<feature type="region of interest" description="Disordered" evidence="5">
    <location>
        <begin position="741"/>
        <end position="771"/>
    </location>
</feature>
<dbReference type="GO" id="GO:0005634">
    <property type="term" value="C:nucleus"/>
    <property type="evidence" value="ECO:0007669"/>
    <property type="project" value="TreeGrafter"/>
</dbReference>
<feature type="active site" description="Proton acceptor" evidence="4">
    <location>
        <position position="165"/>
    </location>
</feature>
<evidence type="ECO:0000259" key="6">
    <source>
        <dbReference type="PROSITE" id="PS50305"/>
    </source>
</evidence>
<feature type="binding site" evidence="4">
    <location>
        <position position="198"/>
    </location>
    <ligand>
        <name>Zn(2+)</name>
        <dbReference type="ChEBI" id="CHEBI:29105"/>
    </ligand>
</feature>
<dbReference type="InterPro" id="IPR026591">
    <property type="entry name" value="Sirtuin_cat_small_dom_sf"/>
</dbReference>
<keyword evidence="2" id="KW-0808">Transferase</keyword>
<name>A0AAV9UTF9_9PEZI</name>
<keyword evidence="4" id="KW-0862">Zinc</keyword>
<evidence type="ECO:0000256" key="5">
    <source>
        <dbReference type="SAM" id="MobiDB-lite"/>
    </source>
</evidence>
<keyword evidence="4" id="KW-0479">Metal-binding</keyword>
<feature type="compositionally biased region" description="Low complexity" evidence="5">
    <location>
        <begin position="549"/>
        <end position="562"/>
    </location>
</feature>
<dbReference type="Gene3D" id="3.30.1600.10">
    <property type="entry name" value="SIR2/SIRT2 'Small Domain"/>
    <property type="match status" value="1"/>
</dbReference>
<feature type="binding site" evidence="4">
    <location>
        <position position="201"/>
    </location>
    <ligand>
        <name>Zn(2+)</name>
        <dbReference type="ChEBI" id="CHEBI:29105"/>
    </ligand>
</feature>
<dbReference type="PROSITE" id="PS50305">
    <property type="entry name" value="SIRTUIN"/>
    <property type="match status" value="1"/>
</dbReference>
<dbReference type="PANTHER" id="PTHR11085:SF8">
    <property type="entry name" value="NAD-DEPENDENT HISTONE DEACETYLASE HST3"/>
    <property type="match status" value="1"/>
</dbReference>
<evidence type="ECO:0000313" key="7">
    <source>
        <dbReference type="EMBL" id="KAK6346634.1"/>
    </source>
</evidence>
<evidence type="ECO:0000256" key="2">
    <source>
        <dbReference type="ARBA" id="ARBA00022679"/>
    </source>
</evidence>
<reference evidence="7 8" key="1">
    <citation type="submission" date="2019-10" db="EMBL/GenBank/DDBJ databases">
        <authorList>
            <person name="Palmer J.M."/>
        </authorList>
    </citation>
    <scope>NUCLEOTIDE SEQUENCE [LARGE SCALE GENOMIC DNA]</scope>
    <source>
        <strain evidence="7 8">TWF696</strain>
    </source>
</reference>
<dbReference type="InterPro" id="IPR029035">
    <property type="entry name" value="DHS-like_NAD/FAD-binding_dom"/>
</dbReference>
<dbReference type="GO" id="GO:0017136">
    <property type="term" value="F:histone deacetylase activity, NAD-dependent"/>
    <property type="evidence" value="ECO:0007669"/>
    <property type="project" value="TreeGrafter"/>
</dbReference>